<dbReference type="FunFam" id="2.60.120.200:FF:000217">
    <property type="entry name" value="Gram-negative bacteria-binding protein"/>
    <property type="match status" value="1"/>
</dbReference>
<dbReference type="AlphaFoldDB" id="A0A182IYP3"/>
<organism evidence="4">
    <name type="scientific">Anopheles atroparvus</name>
    <name type="common">European mosquito</name>
    <dbReference type="NCBI Taxonomy" id="41427"/>
    <lineage>
        <taxon>Eukaryota</taxon>
        <taxon>Metazoa</taxon>
        <taxon>Ecdysozoa</taxon>
        <taxon>Arthropoda</taxon>
        <taxon>Hexapoda</taxon>
        <taxon>Insecta</taxon>
        <taxon>Pterygota</taxon>
        <taxon>Neoptera</taxon>
        <taxon>Endopterygota</taxon>
        <taxon>Diptera</taxon>
        <taxon>Nematocera</taxon>
        <taxon>Culicoidea</taxon>
        <taxon>Culicidae</taxon>
        <taxon>Anophelinae</taxon>
        <taxon>Anopheles</taxon>
    </lineage>
</organism>
<feature type="compositionally biased region" description="Polar residues" evidence="2">
    <location>
        <begin position="359"/>
        <end position="375"/>
    </location>
</feature>
<dbReference type="SUPFAM" id="SSF49899">
    <property type="entry name" value="Concanavalin A-like lectins/glucanases"/>
    <property type="match status" value="1"/>
</dbReference>
<dbReference type="VEuPathDB" id="VectorBase:AATE008034"/>
<sequence>MGFFDRRTIPLLLIIVGLSAALIAVCIDAYAGDSDDEPRPTVPEDEKPLDCERASVTTASGALVKRSAFCPGELIFEDNFDRLDLEKWQHEHTLGGGGNWEFQYYLNSRRNSFVKEGIFHIRPSLLADETGEEFLSSGLLRIHGGTPYDFCTNPADYGCERQGTPTNYINPIKSARVRTVNSFNFKYGKVEIRAKLPTGDWLWPALWLMPKLNQYGTWPASGEIDLMESRGNLDYSVNGEQLGVEHTGSTLHFGPYPGLNGYEMATAVKHSPPGQGFNKDFHRYQLEWTPEFMKFSVDDEQVLQVEGNFWQLGQFPQRDPNAANPWVGAGKMAPFDQEFYIIMNLAVGGTNGFFPDTPPATNANGNKPWSNQSPTAPRDFWNARSNWLPTWKLQENESAEASLQVDYVRVWAL</sequence>
<keyword evidence="5" id="KW-1185">Reference proteome</keyword>
<comment type="similarity">
    <text evidence="1">Belongs to the glycosyl hydrolase 16 family.</text>
</comment>
<evidence type="ECO:0000313" key="4">
    <source>
        <dbReference type="EnsemblMetazoa" id="AATE008034-PA.2"/>
    </source>
</evidence>
<dbReference type="Proteomes" id="UP000075880">
    <property type="component" value="Unassembled WGS sequence"/>
</dbReference>
<evidence type="ECO:0000256" key="1">
    <source>
        <dbReference type="ARBA" id="ARBA00006865"/>
    </source>
</evidence>
<feature type="domain" description="GH16" evidence="3">
    <location>
        <begin position="32"/>
        <end position="413"/>
    </location>
</feature>
<dbReference type="PANTHER" id="PTHR10963:SF55">
    <property type="entry name" value="GLYCOSIDE HYDROLASE FAMILY 16 PROTEIN"/>
    <property type="match status" value="1"/>
</dbReference>
<dbReference type="EnsemblMetazoa" id="ENSAATROPT002548">
    <property type="protein sequence ID" value="ENSAATROPP002445"/>
    <property type="gene ID" value="ENSAATROPG002017"/>
</dbReference>
<dbReference type="InterPro" id="IPR050546">
    <property type="entry name" value="Glycosyl_Hydrlase_16"/>
</dbReference>
<dbReference type="CDD" id="cd08024">
    <property type="entry name" value="GH16_CCF"/>
    <property type="match status" value="1"/>
</dbReference>
<dbReference type="InterPro" id="IPR000757">
    <property type="entry name" value="Beta-glucanase-like"/>
</dbReference>
<feature type="region of interest" description="Disordered" evidence="2">
    <location>
        <begin position="356"/>
        <end position="376"/>
    </location>
</feature>
<name>A0A182IYP3_ANOAO</name>
<proteinExistence type="inferred from homology"/>
<protein>
    <submittedName>
        <fullName evidence="4">GH16 domain-containing protein</fullName>
    </submittedName>
</protein>
<reference evidence="5" key="1">
    <citation type="submission" date="2021-09" db="EMBL/GenBank/DDBJ databases">
        <authorList>
            <consortium name="Infravec"/>
            <person name="Campbell I L."/>
            <person name="Maslen G."/>
            <person name="Yates A."/>
        </authorList>
    </citation>
    <scope>NUCLEOTIDE SEQUENCE [LARGE SCALE GENOMIC DNA]</scope>
    <source>
        <strain evidence="5">Infravec2 EBRE</strain>
    </source>
</reference>
<dbReference type="Gene3D" id="2.60.120.200">
    <property type="match status" value="1"/>
</dbReference>
<dbReference type="Pfam" id="PF00722">
    <property type="entry name" value="Glyco_hydro_16"/>
    <property type="match status" value="1"/>
</dbReference>
<dbReference type="OrthoDB" id="4781at2759"/>
<dbReference type="PROSITE" id="PS51762">
    <property type="entry name" value="GH16_2"/>
    <property type="match status" value="1"/>
</dbReference>
<dbReference type="GO" id="GO:0005975">
    <property type="term" value="P:carbohydrate metabolic process"/>
    <property type="evidence" value="ECO:0007669"/>
    <property type="project" value="InterPro"/>
</dbReference>
<dbReference type="STRING" id="41427.A0A182IYP3"/>
<dbReference type="PANTHER" id="PTHR10963">
    <property type="entry name" value="GLYCOSYL HYDROLASE-RELATED"/>
    <property type="match status" value="1"/>
</dbReference>
<reference evidence="4" key="2">
    <citation type="submission" date="2022-08" db="UniProtKB">
        <authorList>
            <consortium name="EnsemblMetazoa"/>
        </authorList>
    </citation>
    <scope>IDENTIFICATION</scope>
    <source>
        <strain evidence="4">EBRO</strain>
    </source>
</reference>
<dbReference type="EnsemblMetazoa" id="AATE008034-RA">
    <property type="protein sequence ID" value="AATE008034-PA.2"/>
    <property type="gene ID" value="AATE008034"/>
</dbReference>
<evidence type="ECO:0000256" key="2">
    <source>
        <dbReference type="SAM" id="MobiDB-lite"/>
    </source>
</evidence>
<evidence type="ECO:0000259" key="3">
    <source>
        <dbReference type="PROSITE" id="PS51762"/>
    </source>
</evidence>
<dbReference type="InterPro" id="IPR013320">
    <property type="entry name" value="ConA-like_dom_sf"/>
</dbReference>
<evidence type="ECO:0000313" key="5">
    <source>
        <dbReference type="Proteomes" id="UP000075880"/>
    </source>
</evidence>
<accession>A0A182IYP3</accession>
<dbReference type="GO" id="GO:0004553">
    <property type="term" value="F:hydrolase activity, hydrolyzing O-glycosyl compounds"/>
    <property type="evidence" value="ECO:0007669"/>
    <property type="project" value="InterPro"/>
</dbReference>